<organism evidence="2 3">
    <name type="scientific">Arthrobacter rhombi</name>
    <dbReference type="NCBI Taxonomy" id="71253"/>
    <lineage>
        <taxon>Bacteria</taxon>
        <taxon>Bacillati</taxon>
        <taxon>Actinomycetota</taxon>
        <taxon>Actinomycetes</taxon>
        <taxon>Micrococcales</taxon>
        <taxon>Micrococcaceae</taxon>
        <taxon>Arthrobacter</taxon>
    </lineage>
</organism>
<feature type="transmembrane region" description="Helical" evidence="1">
    <location>
        <begin position="277"/>
        <end position="295"/>
    </location>
</feature>
<reference evidence="2 3" key="1">
    <citation type="submission" date="2017-02" db="EMBL/GenBank/DDBJ databases">
        <authorList>
            <person name="Peterson S.W."/>
        </authorList>
    </citation>
    <scope>NUCLEOTIDE SEQUENCE [LARGE SCALE GENOMIC DNA]</scope>
    <source>
        <strain evidence="2 3">B Ar 00.02</strain>
    </source>
</reference>
<dbReference type="Pfam" id="PF07690">
    <property type="entry name" value="MFS_1"/>
    <property type="match status" value="1"/>
</dbReference>
<sequence length="406" mass="41971">MLGVVAVVLVGLNLRAGITSAAALFHDLQAVLGYGPLVAAILPSIPTVTFAFAGAATAWLVRRIGVERTILLALVILAAGLAIRAIPSVGMLLVGTVAGMCGIALCNVAMPSFIREHYAHRTSTLTGTYTITMSLGATAASALGVPLARQLGSPSLGLAAWSILAAVSVLVFIPLAIAGRPRPRPRQDAALPVAPAEPGGSLLAVLRTRQGLLITGFFTVQALLVYSLISWLPVILISRGMDPSAAGIMLGLMQLVTIPATVVLLAMATRPHLLRSAFMVCCIGILLGLSCLILLPVGFSVLSVVLLGLGLTIFPLLLVVISRSGRNAVETTAISTVAQSVGYLVASAGPFGLALLHTLAGGWTAPLWVLFVVAVIQLLLAWALTSDRPAGPAGQARRRRKREVPA</sequence>
<feature type="transmembrane region" description="Helical" evidence="1">
    <location>
        <begin position="244"/>
        <end position="265"/>
    </location>
</feature>
<dbReference type="PANTHER" id="PTHR23523:SF2">
    <property type="entry name" value="2-NITROIMIDAZOLE TRANSPORTER"/>
    <property type="match status" value="1"/>
</dbReference>
<evidence type="ECO:0000256" key="1">
    <source>
        <dbReference type="SAM" id="Phobius"/>
    </source>
</evidence>
<accession>A0A1R4FRN9</accession>
<evidence type="ECO:0000313" key="3">
    <source>
        <dbReference type="Proteomes" id="UP000195913"/>
    </source>
</evidence>
<dbReference type="GO" id="GO:0022857">
    <property type="term" value="F:transmembrane transporter activity"/>
    <property type="evidence" value="ECO:0007669"/>
    <property type="project" value="InterPro"/>
</dbReference>
<protein>
    <submittedName>
        <fullName evidence="2">Cyanate MFS transporter</fullName>
    </submittedName>
</protein>
<gene>
    <name evidence="2" type="ORF">FM101_05405</name>
</gene>
<feature type="transmembrane region" description="Helical" evidence="1">
    <location>
        <begin position="301"/>
        <end position="321"/>
    </location>
</feature>
<feature type="transmembrane region" description="Helical" evidence="1">
    <location>
        <begin position="365"/>
        <end position="384"/>
    </location>
</feature>
<feature type="transmembrane region" description="Helical" evidence="1">
    <location>
        <begin position="341"/>
        <end position="359"/>
    </location>
</feature>
<feature type="transmembrane region" description="Helical" evidence="1">
    <location>
        <begin position="68"/>
        <end position="86"/>
    </location>
</feature>
<feature type="transmembrane region" description="Helical" evidence="1">
    <location>
        <begin position="37"/>
        <end position="61"/>
    </location>
</feature>
<dbReference type="EMBL" id="FUHW01000022">
    <property type="protein sequence ID" value="SJM58596.1"/>
    <property type="molecule type" value="Genomic_DNA"/>
</dbReference>
<dbReference type="InterPro" id="IPR052524">
    <property type="entry name" value="MFS_Cyanate_Porter"/>
</dbReference>
<feature type="transmembrane region" description="Helical" evidence="1">
    <location>
        <begin position="158"/>
        <end position="177"/>
    </location>
</feature>
<keyword evidence="1" id="KW-0472">Membrane</keyword>
<dbReference type="InterPro" id="IPR036259">
    <property type="entry name" value="MFS_trans_sf"/>
</dbReference>
<keyword evidence="1" id="KW-1133">Transmembrane helix</keyword>
<keyword evidence="3" id="KW-1185">Reference proteome</keyword>
<feature type="transmembrane region" description="Helical" evidence="1">
    <location>
        <begin position="211"/>
        <end position="232"/>
    </location>
</feature>
<dbReference type="SUPFAM" id="SSF103473">
    <property type="entry name" value="MFS general substrate transporter"/>
    <property type="match status" value="1"/>
</dbReference>
<feature type="transmembrane region" description="Helical" evidence="1">
    <location>
        <begin position="92"/>
        <end position="114"/>
    </location>
</feature>
<dbReference type="Gene3D" id="1.20.1250.20">
    <property type="entry name" value="MFS general substrate transporter like domains"/>
    <property type="match status" value="2"/>
</dbReference>
<dbReference type="InterPro" id="IPR011701">
    <property type="entry name" value="MFS"/>
</dbReference>
<name>A0A1R4FRN9_9MICC</name>
<feature type="transmembrane region" description="Helical" evidence="1">
    <location>
        <begin position="126"/>
        <end position="146"/>
    </location>
</feature>
<proteinExistence type="predicted"/>
<dbReference type="Proteomes" id="UP000195913">
    <property type="component" value="Unassembled WGS sequence"/>
</dbReference>
<dbReference type="AlphaFoldDB" id="A0A1R4FRN9"/>
<evidence type="ECO:0000313" key="2">
    <source>
        <dbReference type="EMBL" id="SJM58596.1"/>
    </source>
</evidence>
<keyword evidence="1" id="KW-0812">Transmembrane</keyword>
<dbReference type="PANTHER" id="PTHR23523">
    <property type="match status" value="1"/>
</dbReference>